<dbReference type="Proteomes" id="UP001304683">
    <property type="component" value="Chromosome"/>
</dbReference>
<dbReference type="RefSeq" id="WP_135224981.1">
    <property type="nucleotide sequence ID" value="NZ_CP132508.1"/>
</dbReference>
<keyword evidence="1" id="KW-0472">Membrane</keyword>
<keyword evidence="1" id="KW-0812">Transmembrane</keyword>
<sequence length="244" mass="25450">MSAGLVRLHLRLARPGLAVTAVLGLAFVPVLVWPERLIGHPLALHTLLRLVEEFLVLAVLPVTVSLWADVEGRRPGLWRALPFRRTVVVLERIGLALATYLLVALGMTTVAVLRLAPAGGAPWGTGLRAVGLALPAAAWLGALAALVAVLVRTPVAGAGAAVAWWALEAVTRGDLTGSLYLFAASGGLRAAGVDPAAIVEALALGQPLPPALVANRWALVGLAGLAALATAERYRRNERFLRQG</sequence>
<protein>
    <recommendedName>
        <fullName evidence="4">ABC-2 family transporter protein</fullName>
    </recommendedName>
</protein>
<evidence type="ECO:0008006" key="4">
    <source>
        <dbReference type="Google" id="ProtNLM"/>
    </source>
</evidence>
<keyword evidence="1" id="KW-1133">Transmembrane helix</keyword>
<feature type="transmembrane region" description="Helical" evidence="1">
    <location>
        <begin position="93"/>
        <end position="116"/>
    </location>
</feature>
<evidence type="ECO:0000313" key="2">
    <source>
        <dbReference type="EMBL" id="WPD19542.1"/>
    </source>
</evidence>
<evidence type="ECO:0000256" key="1">
    <source>
        <dbReference type="SAM" id="Phobius"/>
    </source>
</evidence>
<feature type="transmembrane region" description="Helical" evidence="1">
    <location>
        <begin position="136"/>
        <end position="167"/>
    </location>
</feature>
<dbReference type="EMBL" id="CP132508">
    <property type="protein sequence ID" value="WPD19542.1"/>
    <property type="molecule type" value="Genomic_DNA"/>
</dbReference>
<gene>
    <name evidence="2" type="ORF">Q5761_02395</name>
</gene>
<organism evidence="2 3">
    <name type="scientific">Thermaerobacter composti</name>
    <dbReference type="NCBI Taxonomy" id="554949"/>
    <lineage>
        <taxon>Bacteria</taxon>
        <taxon>Bacillati</taxon>
        <taxon>Bacillota</taxon>
        <taxon>Clostridia</taxon>
        <taxon>Eubacteriales</taxon>
        <taxon>Clostridiales Family XVII. Incertae Sedis</taxon>
        <taxon>Thermaerobacter</taxon>
    </lineage>
</organism>
<feature type="transmembrane region" description="Helical" evidence="1">
    <location>
        <begin position="54"/>
        <end position="72"/>
    </location>
</feature>
<proteinExistence type="predicted"/>
<reference evidence="2 3" key="1">
    <citation type="submission" date="2023-08" db="EMBL/GenBank/DDBJ databases">
        <title>Genome sequence of Thermaerobacter compostii strain Ins1, a spore-forming filamentous bacterium isolated from a deep geothermal reservoir.</title>
        <authorList>
            <person name="Bregnard D."/>
            <person name="Gonzalez D."/>
            <person name="Junier P."/>
        </authorList>
    </citation>
    <scope>NUCLEOTIDE SEQUENCE [LARGE SCALE GENOMIC DNA]</scope>
    <source>
        <strain evidence="2 3">Ins1</strain>
    </source>
</reference>
<accession>A0ABZ0QPW6</accession>
<name>A0ABZ0QPW6_9FIRM</name>
<keyword evidence="3" id="KW-1185">Reference proteome</keyword>
<evidence type="ECO:0000313" key="3">
    <source>
        <dbReference type="Proteomes" id="UP001304683"/>
    </source>
</evidence>
<feature type="transmembrane region" description="Helical" evidence="1">
    <location>
        <begin position="12"/>
        <end position="34"/>
    </location>
</feature>